<evidence type="ECO:0000313" key="3">
    <source>
        <dbReference type="Proteomes" id="UP000837932"/>
    </source>
</evidence>
<keyword evidence="1" id="KW-0175">Coiled coil</keyword>
<keyword evidence="3" id="KW-1185">Reference proteome</keyword>
<gene>
    <name evidence="2" type="ORF">EMA8858_03901</name>
</gene>
<organism evidence="2 3">
    <name type="scientific">Emticicia aquatica</name>
    <dbReference type="NCBI Taxonomy" id="1681835"/>
    <lineage>
        <taxon>Bacteria</taxon>
        <taxon>Pseudomonadati</taxon>
        <taxon>Bacteroidota</taxon>
        <taxon>Cytophagia</taxon>
        <taxon>Cytophagales</taxon>
        <taxon>Leadbetterellaceae</taxon>
        <taxon>Emticicia</taxon>
    </lineage>
</organism>
<evidence type="ECO:0000256" key="1">
    <source>
        <dbReference type="SAM" id="Coils"/>
    </source>
</evidence>
<feature type="coiled-coil region" evidence="1">
    <location>
        <begin position="129"/>
        <end position="166"/>
    </location>
</feature>
<reference evidence="2" key="1">
    <citation type="submission" date="2021-12" db="EMBL/GenBank/DDBJ databases">
        <authorList>
            <person name="Rodrigo-Torres L."/>
            <person name="Arahal R. D."/>
            <person name="Lucena T."/>
        </authorList>
    </citation>
    <scope>NUCLEOTIDE SEQUENCE</scope>
    <source>
        <strain evidence="2">CECT 8858</strain>
    </source>
</reference>
<comment type="caution">
    <text evidence="2">The sequence shown here is derived from an EMBL/GenBank/DDBJ whole genome shotgun (WGS) entry which is preliminary data.</text>
</comment>
<sequence length="746" mass="86983">MSLDTVLKIGNAFRKSDNGLKYFKYIKNCPLDNDKNVVFRLNLPVKEDFSFDFDNISIIDDENIIGTKITDTKLYQLDFKMSDNDTSPKKFLWGDVHYEVIEGKELRYKTELGDKDNNSSFDNWITFYDKKIKEEFEKISKKIADLEANKKDFSEKEAELDKLKSNAIYKFHNHEVIATFRKSYETQRLQIETLLYNALAIEKKLRANNLKEINLGNVESLKSETVKIIFEQFNTDTNGKKKLLKVISDNNITTEELSWELIKDNDKYQENLLSLRSCNCFLHFDFSATALNKKYWYEANEILDIIYEIFIDAFAEKVKIDENTEKYVFNKTLYKTLCSGDGKNDIQFPGFSNAKKYKSGAFDKGEVSDLFYAIDYASRGFGVEDIKIIILPLGENLVAKDYDEFSKDMRSKREDSINNKNNASDDLLFIMNEGENYTDCENIVKFDVIFTKKGGATSPDVDLIELSGIQKSSLKIIKNRIKEIGSEIFNKRKRELSYVKEELKMINTTWAFSNILGIGQTDNKGDVKFKTNAKYQSHLLKTLPKIYSATYHQDDLLLPRFIENTEYSVRQGDNKYNFLKYDFEFLSSIQNTNIYKFNYMKILNSYSYKMGLLLGDMARNFAGESSPIKSFEKNYVGNLTRRIGRLEDFIDFKNDIEQKLIMHEKVNYTRKISTDLAELIKEYQGSYDKNECAFGFFESYFKINRKRTLDEDLKLLIDKHKDNKEQSEAISNLQNLLISLESETQI</sequence>
<proteinExistence type="predicted"/>
<evidence type="ECO:0008006" key="4">
    <source>
        <dbReference type="Google" id="ProtNLM"/>
    </source>
</evidence>
<dbReference type="Proteomes" id="UP000837932">
    <property type="component" value="Unassembled WGS sequence"/>
</dbReference>
<accession>A0ABN8EXF2</accession>
<dbReference type="EMBL" id="CAKLPY010000006">
    <property type="protein sequence ID" value="CAH0997767.1"/>
    <property type="molecule type" value="Genomic_DNA"/>
</dbReference>
<protein>
    <recommendedName>
        <fullName evidence="4">AIPR protein</fullName>
    </recommendedName>
</protein>
<evidence type="ECO:0000313" key="2">
    <source>
        <dbReference type="EMBL" id="CAH0997767.1"/>
    </source>
</evidence>
<name>A0ABN8EXF2_9BACT</name>